<proteinExistence type="predicted"/>
<comment type="caution">
    <text evidence="1">The sequence shown here is derived from an EMBL/GenBank/DDBJ whole genome shotgun (WGS) entry which is preliminary data.</text>
</comment>
<organism evidence="1 2">
    <name type="scientific">Smallanthus sonchifolius</name>
    <dbReference type="NCBI Taxonomy" id="185202"/>
    <lineage>
        <taxon>Eukaryota</taxon>
        <taxon>Viridiplantae</taxon>
        <taxon>Streptophyta</taxon>
        <taxon>Embryophyta</taxon>
        <taxon>Tracheophyta</taxon>
        <taxon>Spermatophyta</taxon>
        <taxon>Magnoliopsida</taxon>
        <taxon>eudicotyledons</taxon>
        <taxon>Gunneridae</taxon>
        <taxon>Pentapetalae</taxon>
        <taxon>asterids</taxon>
        <taxon>campanulids</taxon>
        <taxon>Asterales</taxon>
        <taxon>Asteraceae</taxon>
        <taxon>Asteroideae</taxon>
        <taxon>Heliantheae alliance</taxon>
        <taxon>Millerieae</taxon>
        <taxon>Smallanthus</taxon>
    </lineage>
</organism>
<protein>
    <submittedName>
        <fullName evidence="1">Uncharacterized protein</fullName>
    </submittedName>
</protein>
<reference evidence="1 2" key="2">
    <citation type="journal article" date="2022" name="Mol. Ecol. Resour.">
        <title>The genomes of chicory, endive, great burdock and yacon provide insights into Asteraceae paleo-polyploidization history and plant inulin production.</title>
        <authorList>
            <person name="Fan W."/>
            <person name="Wang S."/>
            <person name="Wang H."/>
            <person name="Wang A."/>
            <person name="Jiang F."/>
            <person name="Liu H."/>
            <person name="Zhao H."/>
            <person name="Xu D."/>
            <person name="Zhang Y."/>
        </authorList>
    </citation>
    <scope>NUCLEOTIDE SEQUENCE [LARGE SCALE GENOMIC DNA]</scope>
    <source>
        <strain evidence="2">cv. Yunnan</strain>
        <tissue evidence="1">Leaves</tissue>
    </source>
</reference>
<name>A0ACB9ABU5_9ASTR</name>
<gene>
    <name evidence="1" type="ORF">L1987_76159</name>
</gene>
<evidence type="ECO:0000313" key="1">
    <source>
        <dbReference type="EMBL" id="KAI3705910.1"/>
    </source>
</evidence>
<evidence type="ECO:0000313" key="2">
    <source>
        <dbReference type="Proteomes" id="UP001056120"/>
    </source>
</evidence>
<dbReference type="EMBL" id="CM042042">
    <property type="protein sequence ID" value="KAI3705910.1"/>
    <property type="molecule type" value="Genomic_DNA"/>
</dbReference>
<dbReference type="Proteomes" id="UP001056120">
    <property type="component" value="Linkage Group LG25"/>
</dbReference>
<accession>A0ACB9ABU5</accession>
<sequence>MVKAIRVYKFGAPEVMKLEDVELGEPKNNEIKVKIKAIGVNYSDVYMRKGLLLVYIQSLPYTPGLELAGVVIAVGSEVTTCKLGDVVAYAGFPVSAYAEEQILPADKVVLVPSSIDPIVAAAALFKGLTAEVLVRRCFKVLPEHTILFHAAAGGVGSLACQWANALGATVIGTVSTKEKAVQAKEDGCHHVIIYKEENFVDRVMEITSGKGVDVVYESIGKDTFQSSMACLKINGHIVVYGMASGEHEPIGFRQIAEKGIYYTAPSMTLYTKERNNLLAASGELFSNIEKGVLRVRVNHKYPLSQAAQAHSDIENRKTTGSIVLLPDEN</sequence>
<reference evidence="2" key="1">
    <citation type="journal article" date="2022" name="Mol. Ecol. Resour.">
        <title>The genomes of chicory, endive, great burdock and yacon provide insights into Asteraceae palaeo-polyploidization history and plant inulin production.</title>
        <authorList>
            <person name="Fan W."/>
            <person name="Wang S."/>
            <person name="Wang H."/>
            <person name="Wang A."/>
            <person name="Jiang F."/>
            <person name="Liu H."/>
            <person name="Zhao H."/>
            <person name="Xu D."/>
            <person name="Zhang Y."/>
        </authorList>
    </citation>
    <scope>NUCLEOTIDE SEQUENCE [LARGE SCALE GENOMIC DNA]</scope>
    <source>
        <strain evidence="2">cv. Yunnan</strain>
    </source>
</reference>
<keyword evidence="2" id="KW-1185">Reference proteome</keyword>